<sequence>MKLSGLLFEGEEDSTACCLRDVFFSNDLKSFNIIYSNVTSNGEYLIEGWIDRIYSTPRLYQSKLKFKLLSKFSFTTHYQIEVSLWISNVEKYDPTLPTTAIKWTSSQHLNCQIILMSI</sequence>
<evidence type="ECO:0000313" key="2">
    <source>
        <dbReference type="Proteomes" id="UP001165063"/>
    </source>
</evidence>
<dbReference type="EMBL" id="BSXU01001503">
    <property type="protein sequence ID" value="GMG28209.1"/>
    <property type="molecule type" value="Genomic_DNA"/>
</dbReference>
<reference evidence="1" key="1">
    <citation type="submission" date="2023-04" db="EMBL/GenBank/DDBJ databases">
        <title>Ambrosiozyma monospora NBRC 1965.</title>
        <authorList>
            <person name="Ichikawa N."/>
            <person name="Sato H."/>
            <person name="Tonouchi N."/>
        </authorList>
    </citation>
    <scope>NUCLEOTIDE SEQUENCE</scope>
    <source>
        <strain evidence="1">NBRC 1965</strain>
    </source>
</reference>
<comment type="caution">
    <text evidence="1">The sequence shown here is derived from an EMBL/GenBank/DDBJ whole genome shotgun (WGS) entry which is preliminary data.</text>
</comment>
<protein>
    <submittedName>
        <fullName evidence="1">Unnamed protein product</fullName>
    </submittedName>
</protein>
<evidence type="ECO:0000313" key="1">
    <source>
        <dbReference type="EMBL" id="GMG28209.1"/>
    </source>
</evidence>
<keyword evidence="2" id="KW-1185">Reference proteome</keyword>
<organism evidence="1 2">
    <name type="scientific">Ambrosiozyma monospora</name>
    <name type="common">Yeast</name>
    <name type="synonym">Endomycopsis monosporus</name>
    <dbReference type="NCBI Taxonomy" id="43982"/>
    <lineage>
        <taxon>Eukaryota</taxon>
        <taxon>Fungi</taxon>
        <taxon>Dikarya</taxon>
        <taxon>Ascomycota</taxon>
        <taxon>Saccharomycotina</taxon>
        <taxon>Pichiomycetes</taxon>
        <taxon>Pichiales</taxon>
        <taxon>Pichiaceae</taxon>
        <taxon>Ambrosiozyma</taxon>
    </lineage>
</organism>
<dbReference type="Proteomes" id="UP001165063">
    <property type="component" value="Unassembled WGS sequence"/>
</dbReference>
<proteinExistence type="predicted"/>
<accession>A0A9W6YX97</accession>
<dbReference type="AlphaFoldDB" id="A0A9W6YX97"/>
<gene>
    <name evidence="1" type="ORF">Amon01_000355100</name>
</gene>
<name>A0A9W6YX97_AMBMO</name>